<dbReference type="SUPFAM" id="SSF54001">
    <property type="entry name" value="Cysteine proteinases"/>
    <property type="match status" value="1"/>
</dbReference>
<reference evidence="2 3" key="1">
    <citation type="journal article" date="2022" name="Nat. Plants">
        <title>Genomes of leafy and leafless Platanthera orchids illuminate the evolution of mycoheterotrophy.</title>
        <authorList>
            <person name="Li M.H."/>
            <person name="Liu K.W."/>
            <person name="Li Z."/>
            <person name="Lu H.C."/>
            <person name="Ye Q.L."/>
            <person name="Zhang D."/>
            <person name="Wang J.Y."/>
            <person name="Li Y.F."/>
            <person name="Zhong Z.M."/>
            <person name="Liu X."/>
            <person name="Yu X."/>
            <person name="Liu D.K."/>
            <person name="Tu X.D."/>
            <person name="Liu B."/>
            <person name="Hao Y."/>
            <person name="Liao X.Y."/>
            <person name="Jiang Y.T."/>
            <person name="Sun W.H."/>
            <person name="Chen J."/>
            <person name="Chen Y.Q."/>
            <person name="Ai Y."/>
            <person name="Zhai J.W."/>
            <person name="Wu S.S."/>
            <person name="Zhou Z."/>
            <person name="Hsiao Y.Y."/>
            <person name="Wu W.L."/>
            <person name="Chen Y.Y."/>
            <person name="Lin Y.F."/>
            <person name="Hsu J.L."/>
            <person name="Li C.Y."/>
            <person name="Wang Z.W."/>
            <person name="Zhao X."/>
            <person name="Zhong W.Y."/>
            <person name="Ma X.K."/>
            <person name="Ma L."/>
            <person name="Huang J."/>
            <person name="Chen G.Z."/>
            <person name="Huang M.Z."/>
            <person name="Huang L."/>
            <person name="Peng D.H."/>
            <person name="Luo Y.B."/>
            <person name="Zou S.Q."/>
            <person name="Chen S.P."/>
            <person name="Lan S."/>
            <person name="Tsai W.C."/>
            <person name="Van de Peer Y."/>
            <person name="Liu Z.J."/>
        </authorList>
    </citation>
    <scope>NUCLEOTIDE SEQUENCE [LARGE SCALE GENOMIC DNA]</scope>
    <source>
        <strain evidence="2">Lor287</strain>
    </source>
</reference>
<dbReference type="GO" id="GO:0008233">
    <property type="term" value="F:peptidase activity"/>
    <property type="evidence" value="ECO:0007669"/>
    <property type="project" value="UniProtKB-KW"/>
</dbReference>
<organism evidence="2 3">
    <name type="scientific">Platanthera zijinensis</name>
    <dbReference type="NCBI Taxonomy" id="2320716"/>
    <lineage>
        <taxon>Eukaryota</taxon>
        <taxon>Viridiplantae</taxon>
        <taxon>Streptophyta</taxon>
        <taxon>Embryophyta</taxon>
        <taxon>Tracheophyta</taxon>
        <taxon>Spermatophyta</taxon>
        <taxon>Magnoliopsida</taxon>
        <taxon>Liliopsida</taxon>
        <taxon>Asparagales</taxon>
        <taxon>Orchidaceae</taxon>
        <taxon>Orchidoideae</taxon>
        <taxon>Orchideae</taxon>
        <taxon>Orchidinae</taxon>
        <taxon>Platanthera</taxon>
    </lineage>
</organism>
<sequence length="195" mass="22476">MSSGLRLVGRTLLLARVDRMGRRCRSNLSMPFLVHAGSSNTHRRHGPCSNTILNPQNPGLELEGRGLLFAQLHVRTGWAKDTNLCMHFCVHAGPLDTQSTAVLAFCITDKDLETEESLWNLYERWQRHHDVSLDRNEKQRRFKAFMNNARYIHQFNKRNDTTFKLGLNNFADLTHEEISSTYKGRINRRKLTLGA</sequence>
<proteinExistence type="predicted"/>
<dbReference type="InterPro" id="IPR013201">
    <property type="entry name" value="Prot_inhib_I29"/>
</dbReference>
<keyword evidence="2" id="KW-0378">Hydrolase</keyword>
<gene>
    <name evidence="2" type="primary">SEN102</name>
    <name evidence="2" type="ORF">KSP39_PZI020660</name>
</gene>
<accession>A0AAP0B083</accession>
<dbReference type="Gene3D" id="1.10.287.2250">
    <property type="match status" value="1"/>
</dbReference>
<dbReference type="AlphaFoldDB" id="A0AAP0B083"/>
<dbReference type="Proteomes" id="UP001418222">
    <property type="component" value="Unassembled WGS sequence"/>
</dbReference>
<dbReference type="EMBL" id="JBBWWQ010000018">
    <property type="protein sequence ID" value="KAK8921688.1"/>
    <property type="molecule type" value="Genomic_DNA"/>
</dbReference>
<dbReference type="Pfam" id="PF08246">
    <property type="entry name" value="Inhibitor_I29"/>
    <property type="match status" value="1"/>
</dbReference>
<keyword evidence="3" id="KW-1185">Reference proteome</keyword>
<dbReference type="SMART" id="SM00848">
    <property type="entry name" value="Inhibitor_I29"/>
    <property type="match status" value="1"/>
</dbReference>
<evidence type="ECO:0000313" key="3">
    <source>
        <dbReference type="Proteomes" id="UP001418222"/>
    </source>
</evidence>
<name>A0AAP0B083_9ASPA</name>
<dbReference type="GO" id="GO:0006508">
    <property type="term" value="P:proteolysis"/>
    <property type="evidence" value="ECO:0007669"/>
    <property type="project" value="UniProtKB-KW"/>
</dbReference>
<dbReference type="InterPro" id="IPR038765">
    <property type="entry name" value="Papain-like_cys_pep_sf"/>
</dbReference>
<evidence type="ECO:0000313" key="2">
    <source>
        <dbReference type="EMBL" id="KAK8921688.1"/>
    </source>
</evidence>
<comment type="caution">
    <text evidence="2">The sequence shown here is derived from an EMBL/GenBank/DDBJ whole genome shotgun (WGS) entry which is preliminary data.</text>
</comment>
<evidence type="ECO:0000259" key="1">
    <source>
        <dbReference type="SMART" id="SM00848"/>
    </source>
</evidence>
<feature type="domain" description="Cathepsin propeptide inhibitor" evidence="1">
    <location>
        <begin position="122"/>
        <end position="178"/>
    </location>
</feature>
<keyword evidence="2" id="KW-0645">Protease</keyword>
<protein>
    <submittedName>
        <fullName evidence="2">Thiol protease SEN102</fullName>
    </submittedName>
</protein>